<dbReference type="EMBL" id="BTCM01000003">
    <property type="protein sequence ID" value="GMK56626.1"/>
    <property type="molecule type" value="Genomic_DNA"/>
</dbReference>
<accession>A0AAD3TU93</accession>
<feature type="region of interest" description="Disordered" evidence="1">
    <location>
        <begin position="492"/>
        <end position="540"/>
    </location>
</feature>
<sequence>MVPRSQASHLMSPSASQDVIYSTSPLSEYSSTFPAHDAPDEARRSTSASDALQYYWSSSAGERNGSVGSNIGLPPIDTSSSSNILASPYSLSSAHSLAPLSTPPMMAHRKSELSLRELVADEEEQARLRAAAADGASTGCNGPLPDPRNVMPRDHDVSATGQSNRHIHLVSYPSDSSLQSGGHHRQSSRGSSNSGESVYSDSGRSGPSGRDEQPTLRHRSPMSQQCSRGLVDREGRLGMSLDPSFEERAHRRAWDGSEQNSSSAPISPSDEAAPGAASDKWHTPVTGLLDRRQATRIPSSPADRTPRNSTMSTRSGTRTPRSSLAKSERLLFVASPDVSKHSINELEREARGVNGPGLDTTRRGRLGLSVLANEHDTEVPHSAPAIKTGFGDIGVPEPRRPTSLLPAAHMRTPARHTLSPPDGDPALNVRRSPEPPPRSELRNQQTRTPTPTSGPLVTIPPPLTSPLPANNKTDFNRLHTQRELRTQTVPTIINTPNTPATSPQHQGRRERMPSPRSHTAPLPGDAACPASPTQNSSLRESGTIQDLTMILGGAIDEIGLIDSRDTPPPNIDVPPKHRMPLRLSEVPVRSASSHANAASAHTPERQFSQLSPTGLVHPTSPTNSRGNMLAASPAGLGLMTSVGASVTAAGNAATQRTGNAVHHVRKASSILSLRSSNYSHMSPTASSFSGGGSLPNAVLFGAIKQLKTANDRARAYALSAAELQRGDSGLREWLYPQYPIRQAMPRPKAAAQTGLGLGLRAPNDQQRIVSGGSEFPIRMDAYSARELPVRNLEPTDAPNALPSNLPYPQLQQHVKGSHSMQSLTSLSSYKPQPRGLGRAFNFLKRDKENASLTNLGQTNPLAFTPSTGSSKRELRSMAISAPYSPAGARSSLDSIDGPRVQPSLAVPRGPREVPSRASQEVQRTSVDRQRSPGGGPHGASPLAQRDDNNSDEEVRAMSEMLPHGERAVLRAYLQTYGEPSYALTAYIEDEKNGTLMRAA</sequence>
<evidence type="ECO:0000256" key="1">
    <source>
        <dbReference type="SAM" id="MobiDB-lite"/>
    </source>
</evidence>
<feature type="compositionally biased region" description="Low complexity" evidence="1">
    <location>
        <begin position="590"/>
        <end position="601"/>
    </location>
</feature>
<comment type="caution">
    <text evidence="2">The sequence shown here is derived from an EMBL/GenBank/DDBJ whole genome shotgun (WGS) entry which is preliminary data.</text>
</comment>
<feature type="compositionally biased region" description="Basic and acidic residues" evidence="1">
    <location>
        <begin position="944"/>
        <end position="953"/>
    </location>
</feature>
<protein>
    <submittedName>
        <fullName evidence="2">Uncharacterized protein</fullName>
    </submittedName>
</protein>
<dbReference type="AlphaFoldDB" id="A0AAD3TU93"/>
<dbReference type="Proteomes" id="UP001222932">
    <property type="component" value="Unassembled WGS sequence"/>
</dbReference>
<feature type="compositionally biased region" description="Polar residues" evidence="1">
    <location>
        <begin position="531"/>
        <end position="540"/>
    </location>
</feature>
<feature type="region of interest" description="Disordered" evidence="1">
    <location>
        <begin position="381"/>
        <end position="473"/>
    </location>
</feature>
<feature type="region of interest" description="Disordered" evidence="1">
    <location>
        <begin position="589"/>
        <end position="613"/>
    </location>
</feature>
<evidence type="ECO:0000313" key="3">
    <source>
        <dbReference type="Proteomes" id="UP001222932"/>
    </source>
</evidence>
<feature type="region of interest" description="Disordered" evidence="1">
    <location>
        <begin position="851"/>
        <end position="953"/>
    </location>
</feature>
<feature type="region of interest" description="Disordered" evidence="1">
    <location>
        <begin position="248"/>
        <end position="328"/>
    </location>
</feature>
<gene>
    <name evidence="2" type="ORF">CspeluHIS016_0304660</name>
</gene>
<reference evidence="2" key="2">
    <citation type="submission" date="2023-06" db="EMBL/GenBank/DDBJ databases">
        <authorList>
            <person name="Kobayashi Y."/>
            <person name="Kayamori A."/>
            <person name="Aoki K."/>
            <person name="Shiwa Y."/>
            <person name="Fujita N."/>
            <person name="Sugita T."/>
            <person name="Iwasaki W."/>
            <person name="Tanaka N."/>
            <person name="Takashima M."/>
        </authorList>
    </citation>
    <scope>NUCLEOTIDE SEQUENCE</scope>
    <source>
        <strain evidence="2">HIS016</strain>
    </source>
</reference>
<feature type="compositionally biased region" description="Polar residues" evidence="1">
    <location>
        <begin position="443"/>
        <end position="455"/>
    </location>
</feature>
<reference evidence="2" key="1">
    <citation type="journal article" date="2023" name="BMC Genomics">
        <title>Chromosome-level genome assemblies of Cutaneotrichosporon spp. (Trichosporonales, Basidiomycota) reveal imbalanced evolution between nucleotide sequences and chromosome synteny.</title>
        <authorList>
            <person name="Kobayashi Y."/>
            <person name="Kayamori A."/>
            <person name="Aoki K."/>
            <person name="Shiwa Y."/>
            <person name="Matsutani M."/>
            <person name="Fujita N."/>
            <person name="Sugita T."/>
            <person name="Iwasaki W."/>
            <person name="Tanaka N."/>
            <person name="Takashima M."/>
        </authorList>
    </citation>
    <scope>NUCLEOTIDE SEQUENCE</scope>
    <source>
        <strain evidence="2">HIS016</strain>
    </source>
</reference>
<feature type="compositionally biased region" description="Polar residues" evidence="1">
    <location>
        <begin position="257"/>
        <end position="266"/>
    </location>
</feature>
<proteinExistence type="predicted"/>
<keyword evidence="3" id="KW-1185">Reference proteome</keyword>
<feature type="compositionally biased region" description="Low complexity" evidence="1">
    <location>
        <begin position="307"/>
        <end position="323"/>
    </location>
</feature>
<feature type="compositionally biased region" description="Low complexity" evidence="1">
    <location>
        <begin position="188"/>
        <end position="208"/>
    </location>
</feature>
<feature type="region of interest" description="Disordered" evidence="1">
    <location>
        <begin position="129"/>
        <end position="235"/>
    </location>
</feature>
<feature type="compositionally biased region" description="Low complexity" evidence="1">
    <location>
        <begin position="492"/>
        <end position="503"/>
    </location>
</feature>
<name>A0AAD3TU93_9TREE</name>
<feature type="compositionally biased region" description="Basic and acidic residues" evidence="1">
    <location>
        <begin position="431"/>
        <end position="441"/>
    </location>
</feature>
<evidence type="ECO:0000313" key="2">
    <source>
        <dbReference type="EMBL" id="GMK56626.1"/>
    </source>
</evidence>
<organism evidence="2 3">
    <name type="scientific">Cutaneotrichosporon spelunceum</name>
    <dbReference type="NCBI Taxonomy" id="1672016"/>
    <lineage>
        <taxon>Eukaryota</taxon>
        <taxon>Fungi</taxon>
        <taxon>Dikarya</taxon>
        <taxon>Basidiomycota</taxon>
        <taxon>Agaricomycotina</taxon>
        <taxon>Tremellomycetes</taxon>
        <taxon>Trichosporonales</taxon>
        <taxon>Trichosporonaceae</taxon>
        <taxon>Cutaneotrichosporon</taxon>
    </lineage>
</organism>
<feature type="compositionally biased region" description="Polar residues" evidence="1">
    <location>
        <begin position="851"/>
        <end position="869"/>
    </location>
</feature>